<dbReference type="EMBL" id="RJVP01000007">
    <property type="protein sequence ID" value="ROH84490.1"/>
    <property type="molecule type" value="Genomic_DNA"/>
</dbReference>
<dbReference type="Pfam" id="PF00403">
    <property type="entry name" value="HMA"/>
    <property type="match status" value="1"/>
</dbReference>
<comment type="caution">
    <text evidence="3">The sequence shown here is derived from an EMBL/GenBank/DDBJ whole genome shotgun (WGS) entry which is preliminary data.</text>
</comment>
<keyword evidence="1" id="KW-0479">Metal-binding</keyword>
<dbReference type="InterPro" id="IPR006121">
    <property type="entry name" value="HMA_dom"/>
</dbReference>
<evidence type="ECO:0000256" key="1">
    <source>
        <dbReference type="ARBA" id="ARBA00022723"/>
    </source>
</evidence>
<evidence type="ECO:0000259" key="2">
    <source>
        <dbReference type="PROSITE" id="PS50846"/>
    </source>
</evidence>
<dbReference type="AlphaFoldDB" id="A0A3N0UVE2"/>
<name>A0A3N0UVE2_9PROT</name>
<dbReference type="PROSITE" id="PS01047">
    <property type="entry name" value="HMA_1"/>
    <property type="match status" value="1"/>
</dbReference>
<dbReference type="GO" id="GO:0046872">
    <property type="term" value="F:metal ion binding"/>
    <property type="evidence" value="ECO:0007669"/>
    <property type="project" value="UniProtKB-KW"/>
</dbReference>
<keyword evidence="4" id="KW-1185">Reference proteome</keyword>
<dbReference type="Proteomes" id="UP000275137">
    <property type="component" value="Unassembled WGS sequence"/>
</dbReference>
<proteinExistence type="predicted"/>
<reference evidence="3 4" key="1">
    <citation type="submission" date="2018-10" db="EMBL/GenBank/DDBJ databases">
        <authorList>
            <person name="Chen W.-M."/>
        </authorList>
    </citation>
    <scope>NUCLEOTIDE SEQUENCE [LARGE SCALE GENOMIC DNA]</scope>
    <source>
        <strain evidence="3 4">H-5</strain>
    </source>
</reference>
<accession>A0A3N0UVE2</accession>
<dbReference type="CDD" id="cd00371">
    <property type="entry name" value="HMA"/>
    <property type="match status" value="1"/>
</dbReference>
<dbReference type="Gene3D" id="3.30.70.100">
    <property type="match status" value="1"/>
</dbReference>
<dbReference type="SUPFAM" id="SSF55008">
    <property type="entry name" value="HMA, heavy metal-associated domain"/>
    <property type="match status" value="1"/>
</dbReference>
<dbReference type="InterPro" id="IPR036163">
    <property type="entry name" value="HMA_dom_sf"/>
</dbReference>
<dbReference type="PROSITE" id="PS50846">
    <property type="entry name" value="HMA_2"/>
    <property type="match status" value="1"/>
</dbReference>
<feature type="domain" description="HMA" evidence="2">
    <location>
        <begin position="1"/>
        <end position="63"/>
    </location>
</feature>
<gene>
    <name evidence="3" type="ORF">ED236_11230</name>
</gene>
<dbReference type="InterPro" id="IPR017969">
    <property type="entry name" value="Heavy-metal-associated_CS"/>
</dbReference>
<sequence>MTTYKVEKISCMGCVNAITRVLQQGDATARVDADLTSKLIHVEASLSVEEVQQRLERAGYPAVLQA</sequence>
<evidence type="ECO:0000313" key="3">
    <source>
        <dbReference type="EMBL" id="ROH84490.1"/>
    </source>
</evidence>
<protein>
    <submittedName>
        <fullName evidence="3">Copper chaperone</fullName>
    </submittedName>
</protein>
<evidence type="ECO:0000313" key="4">
    <source>
        <dbReference type="Proteomes" id="UP000275137"/>
    </source>
</evidence>
<dbReference type="RefSeq" id="WP_123238082.1">
    <property type="nucleotide sequence ID" value="NZ_RJVP01000007.1"/>
</dbReference>
<organism evidence="3 4">
    <name type="scientific">Pseudomethylobacillus aquaticus</name>
    <dbReference type="NCBI Taxonomy" id="2676064"/>
    <lineage>
        <taxon>Bacteria</taxon>
        <taxon>Pseudomonadati</taxon>
        <taxon>Pseudomonadota</taxon>
        <taxon>Betaproteobacteria</taxon>
        <taxon>Nitrosomonadales</taxon>
        <taxon>Methylophilaceae</taxon>
        <taxon>Pseudomethylobacillus</taxon>
    </lineage>
</organism>